<proteinExistence type="predicted"/>
<evidence type="ECO:0000256" key="2">
    <source>
        <dbReference type="ARBA" id="ARBA00022723"/>
    </source>
</evidence>
<protein>
    <recommendedName>
        <fullName evidence="7">DUF659 domain-containing protein</fullName>
    </recommendedName>
</protein>
<evidence type="ECO:0000313" key="9">
    <source>
        <dbReference type="Proteomes" id="UP000198211"/>
    </source>
</evidence>
<reference evidence="9" key="1">
    <citation type="submission" date="2017-03" db="EMBL/GenBank/DDBJ databases">
        <title>Phytopthora megakarya and P. palmivora, two closely related causual agents of cacao black pod achieved similar genome size and gene model numbers by different mechanisms.</title>
        <authorList>
            <person name="Ali S."/>
            <person name="Shao J."/>
            <person name="Larry D.J."/>
            <person name="Kronmiller B."/>
            <person name="Shen D."/>
            <person name="Strem M.D."/>
            <person name="Melnick R.L."/>
            <person name="Guiltinan M.J."/>
            <person name="Tyler B.M."/>
            <person name="Meinhardt L.W."/>
            <person name="Bailey B.A."/>
        </authorList>
    </citation>
    <scope>NUCLEOTIDE SEQUENCE [LARGE SCALE GENOMIC DNA]</scope>
    <source>
        <strain evidence="9">zdho120</strain>
    </source>
</reference>
<name>A0A225VDN6_9STRA</name>
<accession>A0A225VDN6</accession>
<evidence type="ECO:0000256" key="1">
    <source>
        <dbReference type="ARBA" id="ARBA00004123"/>
    </source>
</evidence>
<keyword evidence="5" id="KW-0539">Nucleus</keyword>
<sequence length="248" mass="28631">MEREEPQFHSGIGRPAVDVWQEYRVVVARWSTPKKQHPDVECRHCDKIIRHAQHKKNLYPHLERCTKVPSDVRANSTSKRRRESSDKVTTPSKRARITARNEIIEPISLTEKKEFHLEVARAFFIRVIENREMRCILTKYWTGMSLPTRQELATPLFDRVYADELANVMEVLKEHQHRCGDRQHTGEYMASALRKAIQEVEEVTGKGSVCGVVTDNASNMSKAWELLMEKIPHLACHGCAAHTINLLL</sequence>
<dbReference type="PANTHER" id="PTHR46481">
    <property type="entry name" value="ZINC FINGER BED DOMAIN-CONTAINING PROTEIN 4"/>
    <property type="match status" value="1"/>
</dbReference>
<dbReference type="InterPro" id="IPR007021">
    <property type="entry name" value="DUF659"/>
</dbReference>
<gene>
    <name evidence="8" type="ORF">PHMEG_00024461</name>
</gene>
<keyword evidence="2" id="KW-0479">Metal-binding</keyword>
<comment type="subcellular location">
    <subcellularLocation>
        <location evidence="1">Nucleus</location>
    </subcellularLocation>
</comment>
<dbReference type="PANTHER" id="PTHR46481:SF10">
    <property type="entry name" value="ZINC FINGER BED DOMAIN-CONTAINING PROTEIN 39"/>
    <property type="match status" value="1"/>
</dbReference>
<evidence type="ECO:0000259" key="7">
    <source>
        <dbReference type="Pfam" id="PF04937"/>
    </source>
</evidence>
<evidence type="ECO:0000313" key="8">
    <source>
        <dbReference type="EMBL" id="OWZ03756.1"/>
    </source>
</evidence>
<dbReference type="InterPro" id="IPR052035">
    <property type="entry name" value="ZnF_BED_domain_contain"/>
</dbReference>
<feature type="region of interest" description="Disordered" evidence="6">
    <location>
        <begin position="70"/>
        <end position="93"/>
    </location>
</feature>
<keyword evidence="3" id="KW-0863">Zinc-finger</keyword>
<evidence type="ECO:0000256" key="4">
    <source>
        <dbReference type="ARBA" id="ARBA00022833"/>
    </source>
</evidence>
<dbReference type="OrthoDB" id="8061146at2759"/>
<keyword evidence="9" id="KW-1185">Reference proteome</keyword>
<dbReference type="Pfam" id="PF04937">
    <property type="entry name" value="DUF659"/>
    <property type="match status" value="1"/>
</dbReference>
<dbReference type="AlphaFoldDB" id="A0A225VDN6"/>
<dbReference type="EMBL" id="NBNE01005347">
    <property type="protein sequence ID" value="OWZ03756.1"/>
    <property type="molecule type" value="Genomic_DNA"/>
</dbReference>
<evidence type="ECO:0000256" key="6">
    <source>
        <dbReference type="SAM" id="MobiDB-lite"/>
    </source>
</evidence>
<dbReference type="GO" id="GO:0008270">
    <property type="term" value="F:zinc ion binding"/>
    <property type="evidence" value="ECO:0007669"/>
    <property type="project" value="UniProtKB-KW"/>
</dbReference>
<evidence type="ECO:0000256" key="3">
    <source>
        <dbReference type="ARBA" id="ARBA00022771"/>
    </source>
</evidence>
<dbReference type="GO" id="GO:0005634">
    <property type="term" value="C:nucleus"/>
    <property type="evidence" value="ECO:0007669"/>
    <property type="project" value="UniProtKB-SubCell"/>
</dbReference>
<evidence type="ECO:0000256" key="5">
    <source>
        <dbReference type="ARBA" id="ARBA00023242"/>
    </source>
</evidence>
<dbReference type="Proteomes" id="UP000198211">
    <property type="component" value="Unassembled WGS sequence"/>
</dbReference>
<organism evidence="8 9">
    <name type="scientific">Phytophthora megakarya</name>
    <dbReference type="NCBI Taxonomy" id="4795"/>
    <lineage>
        <taxon>Eukaryota</taxon>
        <taxon>Sar</taxon>
        <taxon>Stramenopiles</taxon>
        <taxon>Oomycota</taxon>
        <taxon>Peronosporomycetes</taxon>
        <taxon>Peronosporales</taxon>
        <taxon>Peronosporaceae</taxon>
        <taxon>Phytophthora</taxon>
    </lineage>
</organism>
<keyword evidence="4" id="KW-0862">Zinc</keyword>
<feature type="domain" description="DUF659" evidence="7">
    <location>
        <begin position="181"/>
        <end position="248"/>
    </location>
</feature>
<comment type="caution">
    <text evidence="8">The sequence shown here is derived from an EMBL/GenBank/DDBJ whole genome shotgun (WGS) entry which is preliminary data.</text>
</comment>